<dbReference type="RefSeq" id="WP_244502819.1">
    <property type="nucleotide sequence ID" value="NZ_FLRA01000011.1"/>
</dbReference>
<dbReference type="EMBL" id="FLRB01000002">
    <property type="protein sequence ID" value="SBT19573.1"/>
    <property type="molecule type" value="Genomic_DNA"/>
</dbReference>
<sequence>MKIENIFGNLPLDPSQEHFTKIINTDSVRIERIVSPAGCELEGKWYDQTENEWVTVLQGFGAIVFEDARVVSLKPGDHILIPAHKKHRVIKTSKEEATVWLAVFYP</sequence>
<dbReference type="AlphaFoldDB" id="A0A1C3JQ32"/>
<reference evidence="3 4" key="2">
    <citation type="submission" date="2016-06" db="EMBL/GenBank/DDBJ databases">
        <authorList>
            <person name="Rodrigo-Torres L."/>
            <person name="Arahal D.R."/>
        </authorList>
    </citation>
    <scope>NUCLEOTIDE SEQUENCE [LARGE SCALE GENOMIC DNA]</scope>
    <source>
        <strain evidence="3 4">CECT 5116</strain>
    </source>
</reference>
<evidence type="ECO:0000313" key="3">
    <source>
        <dbReference type="EMBL" id="SBT19573.1"/>
    </source>
</evidence>
<dbReference type="InterPro" id="IPR014710">
    <property type="entry name" value="RmlC-like_jellyroll"/>
</dbReference>
<dbReference type="SUPFAM" id="SSF51182">
    <property type="entry name" value="RmlC-like cupins"/>
    <property type="match status" value="1"/>
</dbReference>
<evidence type="ECO:0000313" key="2">
    <source>
        <dbReference type="EMBL" id="SBT17381.1"/>
    </source>
</evidence>
<feature type="domain" description="Cupin type-2" evidence="1">
    <location>
        <begin position="47"/>
        <end position="104"/>
    </location>
</feature>
<dbReference type="CDD" id="cd06981">
    <property type="entry name" value="cupin_reut_a1446"/>
    <property type="match status" value="1"/>
</dbReference>
<dbReference type="Gene3D" id="2.60.120.10">
    <property type="entry name" value="Jelly Rolls"/>
    <property type="match status" value="1"/>
</dbReference>
<name>A0A1C3JQ32_9GAMM</name>
<dbReference type="InterPro" id="IPR011051">
    <property type="entry name" value="RmlC_Cupin_sf"/>
</dbReference>
<evidence type="ECO:0000313" key="5">
    <source>
        <dbReference type="Proteomes" id="UP000092871"/>
    </source>
</evidence>
<dbReference type="InterPro" id="IPR013096">
    <property type="entry name" value="Cupin_2"/>
</dbReference>
<dbReference type="Proteomes" id="UP000092840">
    <property type="component" value="Unassembled WGS sequence"/>
</dbReference>
<dbReference type="EMBL" id="FLRA01000011">
    <property type="protein sequence ID" value="SBT17381.1"/>
    <property type="molecule type" value="Genomic_DNA"/>
</dbReference>
<protein>
    <submittedName>
        <fullName evidence="2">Cupin domain protein</fullName>
    </submittedName>
</protein>
<organism evidence="2 5">
    <name type="scientific">Marinomonas gallaica</name>
    <dbReference type="NCBI Taxonomy" id="1806667"/>
    <lineage>
        <taxon>Bacteria</taxon>
        <taxon>Pseudomonadati</taxon>
        <taxon>Pseudomonadota</taxon>
        <taxon>Gammaproteobacteria</taxon>
        <taxon>Oceanospirillales</taxon>
        <taxon>Oceanospirillaceae</taxon>
        <taxon>Marinomonas</taxon>
    </lineage>
</organism>
<dbReference type="Proteomes" id="UP000092871">
    <property type="component" value="Unassembled WGS sequence"/>
</dbReference>
<evidence type="ECO:0000313" key="4">
    <source>
        <dbReference type="Proteomes" id="UP000092840"/>
    </source>
</evidence>
<evidence type="ECO:0000259" key="1">
    <source>
        <dbReference type="Pfam" id="PF07883"/>
    </source>
</evidence>
<dbReference type="Pfam" id="PF07883">
    <property type="entry name" value="Cupin_2"/>
    <property type="match status" value="1"/>
</dbReference>
<gene>
    <name evidence="2" type="ORF">MGA5115_01492</name>
    <name evidence="3" type="ORF">MGA5116_00146</name>
</gene>
<keyword evidence="4" id="KW-1185">Reference proteome</keyword>
<proteinExistence type="predicted"/>
<reference evidence="2 5" key="1">
    <citation type="submission" date="2016-06" db="EMBL/GenBank/DDBJ databases">
        <authorList>
            <person name="Kjaerup R.B."/>
            <person name="Dalgaard T.S."/>
            <person name="Juul-Madsen H.R."/>
        </authorList>
    </citation>
    <scope>NUCLEOTIDE SEQUENCE [LARGE SCALE GENOMIC DNA]</scope>
    <source>
        <strain evidence="2 5">CECT 5115</strain>
    </source>
</reference>
<accession>A0A1C3JQ32</accession>